<name>A0AA39RYY0_ACESA</name>
<comment type="caution">
    <text evidence="2">The sequence shown here is derived from an EMBL/GenBank/DDBJ whole genome shotgun (WGS) entry which is preliminary data.</text>
</comment>
<dbReference type="GO" id="GO:0003676">
    <property type="term" value="F:nucleic acid binding"/>
    <property type="evidence" value="ECO:0007669"/>
    <property type="project" value="InterPro"/>
</dbReference>
<dbReference type="PANTHER" id="PTHR47074">
    <property type="entry name" value="BNAC02G40300D PROTEIN"/>
    <property type="match status" value="1"/>
</dbReference>
<organism evidence="2 3">
    <name type="scientific">Acer saccharum</name>
    <name type="common">Sugar maple</name>
    <dbReference type="NCBI Taxonomy" id="4024"/>
    <lineage>
        <taxon>Eukaryota</taxon>
        <taxon>Viridiplantae</taxon>
        <taxon>Streptophyta</taxon>
        <taxon>Embryophyta</taxon>
        <taxon>Tracheophyta</taxon>
        <taxon>Spermatophyta</taxon>
        <taxon>Magnoliopsida</taxon>
        <taxon>eudicotyledons</taxon>
        <taxon>Gunneridae</taxon>
        <taxon>Pentapetalae</taxon>
        <taxon>rosids</taxon>
        <taxon>malvids</taxon>
        <taxon>Sapindales</taxon>
        <taxon>Sapindaceae</taxon>
        <taxon>Hippocastanoideae</taxon>
        <taxon>Acereae</taxon>
        <taxon>Acer</taxon>
    </lineage>
</organism>
<dbReference type="Proteomes" id="UP001168877">
    <property type="component" value="Unassembled WGS sequence"/>
</dbReference>
<dbReference type="AlphaFoldDB" id="A0AA39RYY0"/>
<reference evidence="2" key="2">
    <citation type="submission" date="2023-06" db="EMBL/GenBank/DDBJ databases">
        <authorList>
            <person name="Swenson N.G."/>
            <person name="Wegrzyn J.L."/>
            <person name="Mcevoy S.L."/>
        </authorList>
    </citation>
    <scope>NUCLEOTIDE SEQUENCE</scope>
    <source>
        <strain evidence="2">NS2018</strain>
        <tissue evidence="2">Leaf</tissue>
    </source>
</reference>
<dbReference type="InterPro" id="IPR052929">
    <property type="entry name" value="RNase_H-like_EbsB-rel"/>
</dbReference>
<reference evidence="2" key="1">
    <citation type="journal article" date="2022" name="Plant J.">
        <title>Strategies of tolerance reflected in two North American maple genomes.</title>
        <authorList>
            <person name="McEvoy S.L."/>
            <person name="Sezen U.U."/>
            <person name="Trouern-Trend A."/>
            <person name="McMahon S.M."/>
            <person name="Schaberg P.G."/>
            <person name="Yang J."/>
            <person name="Wegrzyn J.L."/>
            <person name="Swenson N.G."/>
        </authorList>
    </citation>
    <scope>NUCLEOTIDE SEQUENCE</scope>
    <source>
        <strain evidence="2">NS2018</strain>
    </source>
</reference>
<keyword evidence="3" id="KW-1185">Reference proteome</keyword>
<dbReference type="EMBL" id="JAUESC010000384">
    <property type="protein sequence ID" value="KAK0580997.1"/>
    <property type="molecule type" value="Genomic_DNA"/>
</dbReference>
<sequence length="253" mass="28065">MERRSTSNGAPIHNWVREETGGVDPAVRFEVESRSLSLVEEAETTRDLGVVAKDSFGWSKDFLAADGELGRDGPRAVVRCNRSVNCWMPPDIGGYKSNCDAMVDRSGNWVGVGIVIRGPTGEVFAYCSQIMEANFNIKVAKLVSIQKCIQFGIDCGLSPCVVESNEASVVKWISDGERKNSEYGIILADISSTIYKLNGVTFSHVQKKGSTKWPKRLQSMRWEFLKMLSGWKIILGALVRWLRLISLARCPLS</sequence>
<dbReference type="GO" id="GO:0004523">
    <property type="term" value="F:RNA-DNA hybrid ribonuclease activity"/>
    <property type="evidence" value="ECO:0007669"/>
    <property type="project" value="InterPro"/>
</dbReference>
<dbReference type="Gene3D" id="3.30.420.10">
    <property type="entry name" value="Ribonuclease H-like superfamily/Ribonuclease H"/>
    <property type="match status" value="1"/>
</dbReference>
<protein>
    <recommendedName>
        <fullName evidence="1">RNase H type-1 domain-containing protein</fullName>
    </recommendedName>
</protein>
<evidence type="ECO:0000259" key="1">
    <source>
        <dbReference type="Pfam" id="PF13456"/>
    </source>
</evidence>
<dbReference type="PANTHER" id="PTHR47074:SF11">
    <property type="entry name" value="REVERSE TRANSCRIPTASE-LIKE PROTEIN"/>
    <property type="match status" value="1"/>
</dbReference>
<accession>A0AA39RYY0</accession>
<feature type="domain" description="RNase H type-1" evidence="1">
    <location>
        <begin position="98"/>
        <end position="209"/>
    </location>
</feature>
<proteinExistence type="predicted"/>
<evidence type="ECO:0000313" key="3">
    <source>
        <dbReference type="Proteomes" id="UP001168877"/>
    </source>
</evidence>
<dbReference type="InterPro" id="IPR002156">
    <property type="entry name" value="RNaseH_domain"/>
</dbReference>
<dbReference type="Pfam" id="PF13456">
    <property type="entry name" value="RVT_3"/>
    <property type="match status" value="1"/>
</dbReference>
<gene>
    <name evidence="2" type="ORF">LWI29_008684</name>
</gene>
<evidence type="ECO:0000313" key="2">
    <source>
        <dbReference type="EMBL" id="KAK0580997.1"/>
    </source>
</evidence>
<dbReference type="InterPro" id="IPR036397">
    <property type="entry name" value="RNaseH_sf"/>
</dbReference>